<comment type="similarity">
    <text evidence="2">Belongs to the TFIIA subunit 1 family.</text>
</comment>
<dbReference type="Gene3D" id="2.30.18.10">
    <property type="entry name" value="Transcription factor IIA (TFIIA), beta-barrel domain"/>
    <property type="match status" value="1"/>
</dbReference>
<dbReference type="eggNOG" id="KOG2652">
    <property type="taxonomic scope" value="Eukaryota"/>
</dbReference>
<proteinExistence type="inferred from homology"/>
<dbReference type="SUPFAM" id="SSF47396">
    <property type="entry name" value="Transcription factor IIA (TFIIA), alpha-helical domain"/>
    <property type="match status" value="1"/>
</dbReference>
<dbReference type="CDD" id="cd07976">
    <property type="entry name" value="TFIIA_alpha_beta_like"/>
    <property type="match status" value="1"/>
</dbReference>
<evidence type="ECO:0000313" key="6">
    <source>
        <dbReference type="EMBL" id="EEH59827.1"/>
    </source>
</evidence>
<dbReference type="OrthoDB" id="6275927at2759"/>
<dbReference type="KEGG" id="mpp:MICPUCDRAFT_70278"/>
<evidence type="ECO:0000313" key="7">
    <source>
        <dbReference type="Proteomes" id="UP000001876"/>
    </source>
</evidence>
<evidence type="ECO:0000256" key="1">
    <source>
        <dbReference type="ARBA" id="ARBA00004123"/>
    </source>
</evidence>
<feature type="region of interest" description="Disordered" evidence="5">
    <location>
        <begin position="46"/>
        <end position="65"/>
    </location>
</feature>
<dbReference type="InterPro" id="IPR009088">
    <property type="entry name" value="TFIIA_b-brl"/>
</dbReference>
<dbReference type="AlphaFoldDB" id="C1MKV2"/>
<comment type="subcellular location">
    <subcellularLocation>
        <location evidence="1">Nucleus</location>
    </subcellularLocation>
</comment>
<dbReference type="GeneID" id="9681535"/>
<dbReference type="SUPFAM" id="SSF50784">
    <property type="entry name" value="Transcription factor IIA (TFIIA), beta-barrel domain"/>
    <property type="match status" value="1"/>
</dbReference>
<keyword evidence="4" id="KW-0539">Nucleus</keyword>
<gene>
    <name evidence="6" type="primary">TF2A1</name>
    <name evidence="6" type="ORF">MICPUCDRAFT_70278</name>
</gene>
<dbReference type="OMA" id="ELHATWR"/>
<keyword evidence="3" id="KW-0804">Transcription</keyword>
<dbReference type="SMART" id="SM01371">
    <property type="entry name" value="TFIIA"/>
    <property type="match status" value="1"/>
</dbReference>
<evidence type="ECO:0000256" key="3">
    <source>
        <dbReference type="ARBA" id="ARBA00023163"/>
    </source>
</evidence>
<evidence type="ECO:0000256" key="5">
    <source>
        <dbReference type="SAM" id="MobiDB-lite"/>
    </source>
</evidence>
<dbReference type="PANTHER" id="PTHR12694:SF8">
    <property type="entry name" value="TRANSCRIPTION INITIATION FACTOR IIA SUBUNIT 1"/>
    <property type="match status" value="1"/>
</dbReference>
<dbReference type="Proteomes" id="UP000001876">
    <property type="component" value="Unassembled WGS sequence"/>
</dbReference>
<dbReference type="RefSeq" id="XP_003056451.1">
    <property type="nucleotide sequence ID" value="XM_003056405.1"/>
</dbReference>
<keyword evidence="7" id="KW-1185">Reference proteome</keyword>
<reference evidence="6 7" key="1">
    <citation type="journal article" date="2009" name="Science">
        <title>Green evolution and dynamic adaptations revealed by genomes of the marine picoeukaryotes Micromonas.</title>
        <authorList>
            <person name="Worden A.Z."/>
            <person name="Lee J.H."/>
            <person name="Mock T."/>
            <person name="Rouze P."/>
            <person name="Simmons M.P."/>
            <person name="Aerts A.L."/>
            <person name="Allen A.E."/>
            <person name="Cuvelier M.L."/>
            <person name="Derelle E."/>
            <person name="Everett M.V."/>
            <person name="Foulon E."/>
            <person name="Grimwood J."/>
            <person name="Gundlach H."/>
            <person name="Henrissat B."/>
            <person name="Napoli C."/>
            <person name="McDonald S.M."/>
            <person name="Parker M.S."/>
            <person name="Rombauts S."/>
            <person name="Salamov A."/>
            <person name="Von Dassow P."/>
            <person name="Badger J.H."/>
            <person name="Coutinho P.M."/>
            <person name="Demir E."/>
            <person name="Dubchak I."/>
            <person name="Gentemann C."/>
            <person name="Eikrem W."/>
            <person name="Gready J.E."/>
            <person name="John U."/>
            <person name="Lanier W."/>
            <person name="Lindquist E.A."/>
            <person name="Lucas S."/>
            <person name="Mayer K.F."/>
            <person name="Moreau H."/>
            <person name="Not F."/>
            <person name="Otillar R."/>
            <person name="Panaud O."/>
            <person name="Pangilinan J."/>
            <person name="Paulsen I."/>
            <person name="Piegu B."/>
            <person name="Poliakov A."/>
            <person name="Robbens S."/>
            <person name="Schmutz J."/>
            <person name="Toulza E."/>
            <person name="Wyss T."/>
            <person name="Zelensky A."/>
            <person name="Zhou K."/>
            <person name="Armbrust E.V."/>
            <person name="Bhattacharya D."/>
            <person name="Goodenough U.W."/>
            <person name="Van de Peer Y."/>
            <person name="Grigoriev I.V."/>
        </authorList>
    </citation>
    <scope>NUCLEOTIDE SEQUENCE [LARGE SCALE GENOMIC DNA]</scope>
    <source>
        <strain evidence="6 7">CCMP1545</strain>
    </source>
</reference>
<organism evidence="7">
    <name type="scientific">Micromonas pusilla (strain CCMP1545)</name>
    <name type="common">Picoplanktonic green alga</name>
    <dbReference type="NCBI Taxonomy" id="564608"/>
    <lineage>
        <taxon>Eukaryota</taxon>
        <taxon>Viridiplantae</taxon>
        <taxon>Chlorophyta</taxon>
        <taxon>Mamiellophyceae</taxon>
        <taxon>Mamiellales</taxon>
        <taxon>Mamiellaceae</taxon>
        <taxon>Micromonas</taxon>
    </lineage>
</organism>
<dbReference type="InterPro" id="IPR004855">
    <property type="entry name" value="TFIIA_asu/bsu"/>
</dbReference>
<dbReference type="GO" id="GO:0005672">
    <property type="term" value="C:transcription factor TFIIA complex"/>
    <property type="evidence" value="ECO:0007669"/>
    <property type="project" value="InterPro"/>
</dbReference>
<sequence>MDVASLYLQVMNNVIDGVRGDFSSEQLDESVLESLASLWERKLLQSGSSAPERETNNDIAEKAVDEPGLVHNEKVNCSSEEQQISSAAVKGLKEDSAESLSSDSDEGLVDLCSSNLVLAQYDKVTRAKNKWKCTLKKGVMTLDGKDVLFGKASGEFLW</sequence>
<protein>
    <submittedName>
        <fullName evidence="6">Transcription factor IIA, alpha/beta subunit</fullName>
    </submittedName>
</protein>
<name>C1MKV2_MICPC</name>
<evidence type="ECO:0000256" key="4">
    <source>
        <dbReference type="ARBA" id="ARBA00023242"/>
    </source>
</evidence>
<feature type="compositionally biased region" description="Basic and acidic residues" evidence="5">
    <location>
        <begin position="51"/>
        <end position="65"/>
    </location>
</feature>
<evidence type="ECO:0000256" key="2">
    <source>
        <dbReference type="ARBA" id="ARBA00010059"/>
    </source>
</evidence>
<dbReference type="GO" id="GO:0006367">
    <property type="term" value="P:transcription initiation at RNA polymerase II promoter"/>
    <property type="evidence" value="ECO:0007669"/>
    <property type="project" value="InterPro"/>
</dbReference>
<dbReference type="Pfam" id="PF03153">
    <property type="entry name" value="TFIIA"/>
    <property type="match status" value="2"/>
</dbReference>
<accession>C1MKV2</accession>
<dbReference type="PANTHER" id="PTHR12694">
    <property type="entry name" value="TRANSCRIPTION INITIATION FACTOR IIA SUBUNIT 1"/>
    <property type="match status" value="1"/>
</dbReference>
<dbReference type="STRING" id="564608.C1MKV2"/>
<dbReference type="Gene3D" id="1.10.287.100">
    <property type="match status" value="1"/>
</dbReference>
<dbReference type="EMBL" id="GG663736">
    <property type="protein sequence ID" value="EEH59827.1"/>
    <property type="molecule type" value="Genomic_DNA"/>
</dbReference>